<dbReference type="EC" id="2.7.13.3" evidence="2"/>
<dbReference type="AlphaFoldDB" id="A0A1Y3YIF1"/>
<protein>
    <recommendedName>
        <fullName evidence="2">histidine kinase</fullName>
        <ecNumber evidence="2">2.7.13.3</ecNumber>
    </recommendedName>
</protein>
<dbReference type="InterPro" id="IPR036890">
    <property type="entry name" value="HATPase_C_sf"/>
</dbReference>
<dbReference type="PROSITE" id="PS50109">
    <property type="entry name" value="HIS_KIN"/>
    <property type="match status" value="1"/>
</dbReference>
<feature type="domain" description="Histidine kinase" evidence="7">
    <location>
        <begin position="213"/>
        <end position="426"/>
    </location>
</feature>
<dbReference type="PRINTS" id="PR00344">
    <property type="entry name" value="BCTRLSENSOR"/>
</dbReference>
<keyword evidence="4" id="KW-0808">Transferase</keyword>
<feature type="transmembrane region" description="Helical" evidence="6">
    <location>
        <begin position="167"/>
        <end position="192"/>
    </location>
</feature>
<dbReference type="GO" id="GO:0007234">
    <property type="term" value="P:osmosensory signaling via phosphorelay pathway"/>
    <property type="evidence" value="ECO:0007669"/>
    <property type="project" value="TreeGrafter"/>
</dbReference>
<dbReference type="Gene3D" id="3.30.565.10">
    <property type="entry name" value="Histidine kinase-like ATPase, C-terminal domain"/>
    <property type="match status" value="1"/>
</dbReference>
<dbReference type="Proteomes" id="UP000284243">
    <property type="component" value="Unassembled WGS sequence"/>
</dbReference>
<dbReference type="GO" id="GO:0000156">
    <property type="term" value="F:phosphorelay response regulator activity"/>
    <property type="evidence" value="ECO:0007669"/>
    <property type="project" value="TreeGrafter"/>
</dbReference>
<dbReference type="EMBL" id="QRYC01000042">
    <property type="protein sequence ID" value="RGU53817.1"/>
    <property type="molecule type" value="Genomic_DNA"/>
</dbReference>
<dbReference type="InterPro" id="IPR003661">
    <property type="entry name" value="HisK_dim/P_dom"/>
</dbReference>
<dbReference type="GO" id="GO:0030295">
    <property type="term" value="F:protein kinase activator activity"/>
    <property type="evidence" value="ECO:0007669"/>
    <property type="project" value="TreeGrafter"/>
</dbReference>
<dbReference type="Proteomes" id="UP001212263">
    <property type="component" value="Unassembled WGS sequence"/>
</dbReference>
<dbReference type="SMART" id="SM00387">
    <property type="entry name" value="HATPase_c"/>
    <property type="match status" value="1"/>
</dbReference>
<sequence length="426" mass="49073">MLFLFLLGQGVWIYHVRELKVKEFKMRAGYLLSEVAEEYIADEGLKYLAYGRDSSFRNGRLRENKDEKCFPVNHFYVFSEDKIHLVYDDLYENRELDVRRLDSLLRNALTERSMPPLVCWAISDRNTGHILLTCGKVSGSDKLIQAVPANLGCGFQHHLIASFELPFVFNAFMGILLVEVIFLLGFILSLLWQWHYIHTFWKTSEVKMMGAAHLEHELKKPIAILLNAVEDLMESNKDILTAREQLKLKMMRVRLIKMADMTDTLLMICGNSTPQFKCADLNVRQEMDMVLELFEILKPYAKVSFHITPEAASACLDQVYFFYMVVNLVDNAIKYSGDHPCVTIDCWKENDNFVIAVRDNGIGIPKREQKRIFRAFYRMNTRCVRRTTGFGLGLTFVRKVVDTYGGDIQVESKVGVGSSFIVVLPQ</sequence>
<keyword evidence="6" id="KW-0472">Membrane</keyword>
<keyword evidence="6" id="KW-0812">Transmembrane</keyword>
<evidence type="ECO:0000256" key="3">
    <source>
        <dbReference type="ARBA" id="ARBA00022553"/>
    </source>
</evidence>
<dbReference type="CDD" id="cd00082">
    <property type="entry name" value="HisKA"/>
    <property type="match status" value="1"/>
</dbReference>
<dbReference type="EMBL" id="JAQMRD010000012">
    <property type="protein sequence ID" value="MDB9223460.1"/>
    <property type="molecule type" value="Genomic_DNA"/>
</dbReference>
<proteinExistence type="predicted"/>
<comment type="catalytic activity">
    <reaction evidence="1">
        <text>ATP + protein L-histidine = ADP + protein N-phospho-L-histidine.</text>
        <dbReference type="EC" id="2.7.13.3"/>
    </reaction>
</comment>
<dbReference type="SUPFAM" id="SSF55874">
    <property type="entry name" value="ATPase domain of HSP90 chaperone/DNA topoisomerase II/histidine kinase"/>
    <property type="match status" value="1"/>
</dbReference>
<reference evidence="9 10" key="1">
    <citation type="submission" date="2018-08" db="EMBL/GenBank/DDBJ databases">
        <title>A genome reference for cultivated species of the human gut microbiota.</title>
        <authorList>
            <person name="Zou Y."/>
            <person name="Xue W."/>
            <person name="Luo G."/>
        </authorList>
    </citation>
    <scope>NUCLEOTIDE SEQUENCE [LARGE SCALE GENOMIC DNA]</scope>
    <source>
        <strain evidence="9 10">AF16-14</strain>
    </source>
</reference>
<evidence type="ECO:0000256" key="1">
    <source>
        <dbReference type="ARBA" id="ARBA00000085"/>
    </source>
</evidence>
<reference evidence="8" key="2">
    <citation type="submission" date="2023-01" db="EMBL/GenBank/DDBJ databases">
        <title>Human gut microbiome strain richness.</title>
        <authorList>
            <person name="Chen-Liaw A."/>
        </authorList>
    </citation>
    <scope>NUCLEOTIDE SEQUENCE</scope>
    <source>
        <strain evidence="8">RTP21484st1_B7_RTP21484_190118</strain>
    </source>
</reference>
<accession>A0A1Y3YIF1</accession>
<evidence type="ECO:0000313" key="8">
    <source>
        <dbReference type="EMBL" id="MDB9223460.1"/>
    </source>
</evidence>
<evidence type="ECO:0000256" key="4">
    <source>
        <dbReference type="ARBA" id="ARBA00022679"/>
    </source>
</evidence>
<dbReference type="InterPro" id="IPR004358">
    <property type="entry name" value="Sig_transdc_His_kin-like_C"/>
</dbReference>
<keyword evidence="3" id="KW-0597">Phosphoprotein</keyword>
<dbReference type="CDD" id="cd00075">
    <property type="entry name" value="HATPase"/>
    <property type="match status" value="1"/>
</dbReference>
<evidence type="ECO:0000256" key="6">
    <source>
        <dbReference type="SAM" id="Phobius"/>
    </source>
</evidence>
<dbReference type="PANTHER" id="PTHR42878:SF13">
    <property type="entry name" value="HISTIDINE KINASE"/>
    <property type="match status" value="1"/>
</dbReference>
<dbReference type="InterPro" id="IPR003594">
    <property type="entry name" value="HATPase_dom"/>
</dbReference>
<dbReference type="PANTHER" id="PTHR42878">
    <property type="entry name" value="TWO-COMPONENT HISTIDINE KINASE"/>
    <property type="match status" value="1"/>
</dbReference>
<gene>
    <name evidence="9" type="ORF">DWW57_18260</name>
    <name evidence="8" type="ORF">PN645_10635</name>
</gene>
<dbReference type="Pfam" id="PF02518">
    <property type="entry name" value="HATPase_c"/>
    <property type="match status" value="1"/>
</dbReference>
<keyword evidence="5 9" id="KW-0418">Kinase</keyword>
<dbReference type="InterPro" id="IPR050351">
    <property type="entry name" value="BphY/WalK/GraS-like"/>
</dbReference>
<dbReference type="RefSeq" id="WP_046450654.1">
    <property type="nucleotide sequence ID" value="NZ_JADMZE010000028.1"/>
</dbReference>
<evidence type="ECO:0000313" key="10">
    <source>
        <dbReference type="Proteomes" id="UP000284243"/>
    </source>
</evidence>
<evidence type="ECO:0000256" key="2">
    <source>
        <dbReference type="ARBA" id="ARBA00012438"/>
    </source>
</evidence>
<dbReference type="FunFam" id="3.30.565.10:FF:000006">
    <property type="entry name" value="Sensor histidine kinase WalK"/>
    <property type="match status" value="1"/>
</dbReference>
<comment type="caution">
    <text evidence="9">The sequence shown here is derived from an EMBL/GenBank/DDBJ whole genome shotgun (WGS) entry which is preliminary data.</text>
</comment>
<organism evidence="9 10">
    <name type="scientific">Odoribacter splanchnicus</name>
    <dbReference type="NCBI Taxonomy" id="28118"/>
    <lineage>
        <taxon>Bacteria</taxon>
        <taxon>Pseudomonadati</taxon>
        <taxon>Bacteroidota</taxon>
        <taxon>Bacteroidia</taxon>
        <taxon>Bacteroidales</taxon>
        <taxon>Odoribacteraceae</taxon>
        <taxon>Odoribacter</taxon>
    </lineage>
</organism>
<dbReference type="GO" id="GO:0000155">
    <property type="term" value="F:phosphorelay sensor kinase activity"/>
    <property type="evidence" value="ECO:0007669"/>
    <property type="project" value="InterPro"/>
</dbReference>
<keyword evidence="6" id="KW-1133">Transmembrane helix</keyword>
<evidence type="ECO:0000313" key="9">
    <source>
        <dbReference type="EMBL" id="RGU53817.1"/>
    </source>
</evidence>
<name>A0A1Y3YIF1_9BACT</name>
<evidence type="ECO:0000259" key="7">
    <source>
        <dbReference type="PROSITE" id="PS50109"/>
    </source>
</evidence>
<dbReference type="InterPro" id="IPR005467">
    <property type="entry name" value="His_kinase_dom"/>
</dbReference>
<evidence type="ECO:0000256" key="5">
    <source>
        <dbReference type="ARBA" id="ARBA00022777"/>
    </source>
</evidence>